<evidence type="ECO:0008006" key="5">
    <source>
        <dbReference type="Google" id="ProtNLM"/>
    </source>
</evidence>
<name>A0A2T5XTD6_9FLAO</name>
<protein>
    <recommendedName>
        <fullName evidence="5">ATP-binding protein</fullName>
    </recommendedName>
</protein>
<feature type="domain" description="DUF4143" evidence="2">
    <location>
        <begin position="223"/>
        <end position="396"/>
    </location>
</feature>
<dbReference type="SUPFAM" id="SSF52540">
    <property type="entry name" value="P-loop containing nucleoside triphosphate hydrolases"/>
    <property type="match status" value="1"/>
</dbReference>
<feature type="domain" description="AAA" evidence="1">
    <location>
        <begin position="20"/>
        <end position="153"/>
    </location>
</feature>
<dbReference type="AlphaFoldDB" id="A0A2T5XTD6"/>
<dbReference type="GeneID" id="84581116"/>
<dbReference type="InterPro" id="IPR041682">
    <property type="entry name" value="AAA_14"/>
</dbReference>
<comment type="caution">
    <text evidence="3">The sequence shown here is derived from an EMBL/GenBank/DDBJ whole genome shotgun (WGS) entry which is preliminary data.</text>
</comment>
<dbReference type="Proteomes" id="UP000243985">
    <property type="component" value="Unassembled WGS sequence"/>
</dbReference>
<dbReference type="Pfam" id="PF13635">
    <property type="entry name" value="DUF4143"/>
    <property type="match status" value="1"/>
</dbReference>
<dbReference type="CDD" id="cd00009">
    <property type="entry name" value="AAA"/>
    <property type="match status" value="1"/>
</dbReference>
<evidence type="ECO:0000313" key="3">
    <source>
        <dbReference type="EMBL" id="PTX05832.1"/>
    </source>
</evidence>
<dbReference type="InterPro" id="IPR025420">
    <property type="entry name" value="DUF4143"/>
</dbReference>
<organism evidence="3 4">
    <name type="scientific">Capnocytophaga leadbetteri</name>
    <dbReference type="NCBI Taxonomy" id="327575"/>
    <lineage>
        <taxon>Bacteria</taxon>
        <taxon>Pseudomonadati</taxon>
        <taxon>Bacteroidota</taxon>
        <taxon>Flavobacteriia</taxon>
        <taxon>Flavobacteriales</taxon>
        <taxon>Flavobacteriaceae</taxon>
        <taxon>Capnocytophaga</taxon>
    </lineage>
</organism>
<dbReference type="Gene3D" id="3.40.50.300">
    <property type="entry name" value="P-loop containing nucleotide triphosphate hydrolases"/>
    <property type="match status" value="1"/>
</dbReference>
<evidence type="ECO:0000259" key="2">
    <source>
        <dbReference type="Pfam" id="PF13635"/>
    </source>
</evidence>
<sequence length="457" mass="51805">MYYPRLIDNYLKEWALRPDRKPLLLRGARQVGKSTAVRQLGKQFENFVEINLEKQPSFIQFFQGDLDVKRIVPQLSAMVGKPIVAGQTLLFIDEIQASAEAIMALRFFKEDMPDLHVIAAGSLLEFALETLPTFGVGRIHSMFVYPMTFDEFLTACGEQLLLEARNNATAKTPLALPLYERLVGLFRSYMLVGGMPEVVAKWVETRDYLACQEVQDDIVLTYQDDFPKYRKRVDPTLLRLTLQSVALQIGNKFVYSQVSGGYSTNEVKKALEMLSLAGIITPVMHTNANGLPLGSEADLTYRKMLLLDSGLLLRWLNMSGDTSELTAQILTHSATDLVNKGVLTEMIAGLELLRYRTPNMRHELFYWVRKAKNAQAEVDYLATYQSEVLPIEVKAGTQGGMKSLWQFMREKKLKNAIRASLENFDVFTYTDTEEEAIRTVWVCPLFALSQINKVIVD</sequence>
<dbReference type="InterPro" id="IPR027417">
    <property type="entry name" value="P-loop_NTPase"/>
</dbReference>
<dbReference type="PANTHER" id="PTHR33295">
    <property type="entry name" value="ATPASE"/>
    <property type="match status" value="1"/>
</dbReference>
<gene>
    <name evidence="3" type="ORF">C8P65_11062</name>
</gene>
<reference evidence="3 4" key="1">
    <citation type="submission" date="2018-04" db="EMBL/GenBank/DDBJ databases">
        <title>Genomic Encyclopedia of Archaeal and Bacterial Type Strains, Phase II (KMG-II): from individual species to whole genera.</title>
        <authorList>
            <person name="Goeker M."/>
        </authorList>
    </citation>
    <scope>NUCLEOTIDE SEQUENCE [LARGE SCALE GENOMIC DNA]</scope>
    <source>
        <strain evidence="3 4">DSM 22902</strain>
    </source>
</reference>
<dbReference type="RefSeq" id="WP_107782472.1">
    <property type="nucleotide sequence ID" value="NZ_QBKG01000010.1"/>
</dbReference>
<dbReference type="EMBL" id="QBKG01000010">
    <property type="protein sequence ID" value="PTX05832.1"/>
    <property type="molecule type" value="Genomic_DNA"/>
</dbReference>
<evidence type="ECO:0000313" key="4">
    <source>
        <dbReference type="Proteomes" id="UP000243985"/>
    </source>
</evidence>
<evidence type="ECO:0000259" key="1">
    <source>
        <dbReference type="Pfam" id="PF13173"/>
    </source>
</evidence>
<dbReference type="Pfam" id="PF13173">
    <property type="entry name" value="AAA_14"/>
    <property type="match status" value="1"/>
</dbReference>
<proteinExistence type="predicted"/>
<dbReference type="PANTHER" id="PTHR33295:SF7">
    <property type="entry name" value="ATPASE"/>
    <property type="match status" value="1"/>
</dbReference>
<accession>A0A2T5XTD6</accession>